<dbReference type="PANTHER" id="PTHR47326">
    <property type="entry name" value="TRANSPOSABLE ELEMENT TC3 TRANSPOSASE-LIKE PROTEIN"/>
    <property type="match status" value="1"/>
</dbReference>
<proteinExistence type="predicted"/>
<keyword evidence="2" id="KW-1185">Reference proteome</keyword>
<sequence>MLDPYHYTPVRQLSPQDLPPRLQFTQFLQNMQTENPNFLNTILFTNEAITRREIFNWRNNYLWDSENPHPVKDSSSTRCTIRIKRKCGLCMTEPHHILPCHCANICMSIFVIGGLAVEVDLFGHREVQI</sequence>
<evidence type="ECO:0000313" key="1">
    <source>
        <dbReference type="EMBL" id="KAJ8947917.1"/>
    </source>
</evidence>
<protein>
    <submittedName>
        <fullName evidence="1">Uncharacterized protein</fullName>
    </submittedName>
</protein>
<dbReference type="EMBL" id="JAPWTK010000149">
    <property type="protein sequence ID" value="KAJ8947917.1"/>
    <property type="molecule type" value="Genomic_DNA"/>
</dbReference>
<dbReference type="PANTHER" id="PTHR47326:SF1">
    <property type="entry name" value="HTH PSQ-TYPE DOMAIN-CONTAINING PROTEIN"/>
    <property type="match status" value="1"/>
</dbReference>
<reference evidence="1" key="1">
    <citation type="journal article" date="2023" name="Insect Mol. Biol.">
        <title>Genome sequencing provides insights into the evolution of gene families encoding plant cell wall-degrading enzymes in longhorned beetles.</title>
        <authorList>
            <person name="Shin N.R."/>
            <person name="Okamura Y."/>
            <person name="Kirsch R."/>
            <person name="Pauchet Y."/>
        </authorList>
    </citation>
    <scope>NUCLEOTIDE SEQUENCE</scope>
    <source>
        <strain evidence="1">AMC_N1</strain>
    </source>
</reference>
<name>A0AAV8YBP3_9CUCU</name>
<gene>
    <name evidence="1" type="ORF">NQ318_005144</name>
</gene>
<evidence type="ECO:0000313" key="2">
    <source>
        <dbReference type="Proteomes" id="UP001162162"/>
    </source>
</evidence>
<organism evidence="1 2">
    <name type="scientific">Aromia moschata</name>
    <dbReference type="NCBI Taxonomy" id="1265417"/>
    <lineage>
        <taxon>Eukaryota</taxon>
        <taxon>Metazoa</taxon>
        <taxon>Ecdysozoa</taxon>
        <taxon>Arthropoda</taxon>
        <taxon>Hexapoda</taxon>
        <taxon>Insecta</taxon>
        <taxon>Pterygota</taxon>
        <taxon>Neoptera</taxon>
        <taxon>Endopterygota</taxon>
        <taxon>Coleoptera</taxon>
        <taxon>Polyphaga</taxon>
        <taxon>Cucujiformia</taxon>
        <taxon>Chrysomeloidea</taxon>
        <taxon>Cerambycidae</taxon>
        <taxon>Cerambycinae</taxon>
        <taxon>Callichromatini</taxon>
        <taxon>Aromia</taxon>
    </lineage>
</organism>
<comment type="caution">
    <text evidence="1">The sequence shown here is derived from an EMBL/GenBank/DDBJ whole genome shotgun (WGS) entry which is preliminary data.</text>
</comment>
<accession>A0AAV8YBP3</accession>
<dbReference type="Proteomes" id="UP001162162">
    <property type="component" value="Unassembled WGS sequence"/>
</dbReference>
<dbReference type="AlphaFoldDB" id="A0AAV8YBP3"/>